<name>A0A7G9T4S7_9LACO</name>
<gene>
    <name evidence="2" type="primary">mecA</name>
    <name evidence="3" type="ORF">H9L19_06935</name>
</gene>
<dbReference type="EMBL" id="CP060724">
    <property type="protein sequence ID" value="QNN75102.1"/>
    <property type="molecule type" value="Genomic_DNA"/>
</dbReference>
<comment type="function">
    <text evidence="2">Enables the recognition and targeting of unfolded and aggregated proteins to the ClpC protease or to other proteins involved in proteolysis.</text>
</comment>
<dbReference type="Proteomes" id="UP000515800">
    <property type="component" value="Chromosome"/>
</dbReference>
<dbReference type="PANTHER" id="PTHR39161">
    <property type="entry name" value="ADAPTER PROTEIN MECA"/>
    <property type="match status" value="1"/>
</dbReference>
<proteinExistence type="inferred from homology"/>
<dbReference type="Pfam" id="PF05389">
    <property type="entry name" value="MecA"/>
    <property type="match status" value="1"/>
</dbReference>
<evidence type="ECO:0000256" key="2">
    <source>
        <dbReference type="HAMAP-Rule" id="MF_01124"/>
    </source>
</evidence>
<dbReference type="GO" id="GO:0030674">
    <property type="term" value="F:protein-macromolecule adaptor activity"/>
    <property type="evidence" value="ECO:0007669"/>
    <property type="project" value="UniProtKB-UniRule"/>
</dbReference>
<accession>A0A7G9T4S7</accession>
<dbReference type="InterPro" id="IPR038471">
    <property type="entry name" value="MecA_C_sf"/>
</dbReference>
<evidence type="ECO:0000256" key="1">
    <source>
        <dbReference type="ARBA" id="ARBA00005397"/>
    </source>
</evidence>
<comment type="subunit">
    <text evidence="2">Homodimer.</text>
</comment>
<dbReference type="PANTHER" id="PTHR39161:SF1">
    <property type="entry name" value="ADAPTER PROTEIN MECA 1"/>
    <property type="match status" value="1"/>
</dbReference>
<dbReference type="Gene3D" id="3.30.70.1950">
    <property type="match status" value="1"/>
</dbReference>
<evidence type="ECO:0000313" key="4">
    <source>
        <dbReference type="Proteomes" id="UP000515800"/>
    </source>
</evidence>
<sequence length="240" mass="27263">MEMERINEDTIRVLVTNDDLTERSISIVELLGNQEAIEKFFYSILEEVDIDHDFEQNDAVTFQVLPNRNGLEMFISKNISEDQIPTNLINNILGDQTDKEVNDDVSEELLSQLLDSDTSRRTKKPIGNDKTQNDKIVSEAAGKQSVIPNEIIFKFDDFEGLILLAQALNIAAASRLISYENSYYLEFIFDDTYDIDEIKNITAIVREFGKLTPVAAEVLAEHGQVIFDANALDQILSYFK</sequence>
<reference evidence="3 4" key="1">
    <citation type="submission" date="2020-08" db="EMBL/GenBank/DDBJ databases">
        <title>Genome sequence of Weissella diestrammenae KACC 16890T.</title>
        <authorList>
            <person name="Hyun D.-W."/>
            <person name="Bae J.-W."/>
        </authorList>
    </citation>
    <scope>NUCLEOTIDE SEQUENCE [LARGE SCALE GENOMIC DNA]</scope>
    <source>
        <strain evidence="3 4">KACC 16890</strain>
    </source>
</reference>
<dbReference type="AlphaFoldDB" id="A0A7G9T4S7"/>
<organism evidence="3 4">
    <name type="scientific">Weissella diestrammenae</name>
    <dbReference type="NCBI Taxonomy" id="1162633"/>
    <lineage>
        <taxon>Bacteria</taxon>
        <taxon>Bacillati</taxon>
        <taxon>Bacillota</taxon>
        <taxon>Bacilli</taxon>
        <taxon>Lactobacillales</taxon>
        <taxon>Lactobacillaceae</taxon>
        <taxon>Weissella</taxon>
    </lineage>
</organism>
<evidence type="ECO:0000313" key="3">
    <source>
        <dbReference type="EMBL" id="QNN75102.1"/>
    </source>
</evidence>
<keyword evidence="4" id="KW-1185">Reference proteome</keyword>
<dbReference type="HAMAP" id="MF_01124">
    <property type="entry name" value="MecA"/>
    <property type="match status" value="1"/>
</dbReference>
<protein>
    <recommendedName>
        <fullName evidence="2">Adapter protein MecA</fullName>
    </recommendedName>
</protein>
<comment type="domain">
    <text evidence="2">The N-terminal domain probably binds unfolded/aggregated proteins; the C-terminal domain interacts with ClpC.</text>
</comment>
<comment type="similarity">
    <text evidence="1 2">Belongs to the MecA family.</text>
</comment>
<dbReference type="PIRSF" id="PIRSF029008">
    <property type="entry name" value="MecA"/>
    <property type="match status" value="1"/>
</dbReference>
<dbReference type="KEGG" id="wdi:H9L19_06935"/>
<dbReference type="InterPro" id="IPR008681">
    <property type="entry name" value="Neg-reg_MecA"/>
</dbReference>
<dbReference type="RefSeq" id="WP_187528937.1">
    <property type="nucleotide sequence ID" value="NZ_CP060724.1"/>
</dbReference>